<feature type="transmembrane region" description="Helical" evidence="1">
    <location>
        <begin position="15"/>
        <end position="35"/>
    </location>
</feature>
<evidence type="ECO:0000313" key="2">
    <source>
        <dbReference type="EMBL" id="AQQ15059.1"/>
    </source>
</evidence>
<keyword evidence="3" id="KW-1185">Reference proteome</keyword>
<name>A0A1Q2HW38_9CORY</name>
<gene>
    <name evidence="2" type="ORF">CGLAU_05440</name>
</gene>
<dbReference type="OrthoDB" id="4410169at2"/>
<keyword evidence="1" id="KW-0812">Transmembrane</keyword>
<protein>
    <submittedName>
        <fullName evidence="2">Uncharacterized protein</fullName>
    </submittedName>
</protein>
<dbReference type="AlphaFoldDB" id="A0A1Q2HW38"/>
<dbReference type="KEGG" id="cgv:CGLAU_05440"/>
<evidence type="ECO:0000256" key="1">
    <source>
        <dbReference type="SAM" id="Phobius"/>
    </source>
</evidence>
<dbReference type="Proteomes" id="UP000217209">
    <property type="component" value="Chromosome"/>
</dbReference>
<accession>A0A1Q2HW38</accession>
<feature type="transmembrane region" description="Helical" evidence="1">
    <location>
        <begin position="42"/>
        <end position="59"/>
    </location>
</feature>
<keyword evidence="1" id="KW-0472">Membrane</keyword>
<dbReference type="RefSeq" id="WP_095659798.1">
    <property type="nucleotide sequence ID" value="NZ_CP019688.1"/>
</dbReference>
<reference evidence="2 3" key="1">
    <citation type="submission" date="2016-12" db="EMBL/GenBank/DDBJ databases">
        <authorList>
            <person name="Song W.-J."/>
            <person name="Kurnit D.M."/>
        </authorList>
    </citation>
    <scope>NUCLEOTIDE SEQUENCE [LARGE SCALE GENOMIC DNA]</scope>
    <source>
        <strain evidence="2 3">DSM 30827</strain>
    </source>
</reference>
<organism evidence="2 3">
    <name type="scientific">Corynebacterium glaucum</name>
    <dbReference type="NCBI Taxonomy" id="187491"/>
    <lineage>
        <taxon>Bacteria</taxon>
        <taxon>Bacillati</taxon>
        <taxon>Actinomycetota</taxon>
        <taxon>Actinomycetes</taxon>
        <taxon>Mycobacteriales</taxon>
        <taxon>Corynebacteriaceae</taxon>
        <taxon>Corynebacterium</taxon>
    </lineage>
</organism>
<sequence>MNEHLVWTNPLAPKWRWGLIGLVVLAVLGVLAAMATQRLNTWIGIAIMLAFAVLINLIHRIGTFLMVDADGLHFGMFPRPNDVIPLQQVKEARLEELPAHHRVKRPFGSFADPDKPTVSVVDANSSTRAVVLKTRDGRTIKVGVGDNGPAAETFVESLRQQRRGIRG</sequence>
<dbReference type="EMBL" id="CP019688">
    <property type="protein sequence ID" value="AQQ15059.1"/>
    <property type="molecule type" value="Genomic_DNA"/>
</dbReference>
<proteinExistence type="predicted"/>
<keyword evidence="1" id="KW-1133">Transmembrane helix</keyword>
<evidence type="ECO:0000313" key="3">
    <source>
        <dbReference type="Proteomes" id="UP000217209"/>
    </source>
</evidence>